<keyword evidence="2" id="KW-1185">Reference proteome</keyword>
<gene>
    <name evidence="1" type="ORF">HHL09_19085</name>
</gene>
<accession>A0A858RKG5</accession>
<dbReference type="InterPro" id="IPR037914">
    <property type="entry name" value="SpoVT-AbrB_sf"/>
</dbReference>
<organism evidence="1 2">
    <name type="scientific">Luteolibacter luteus</name>
    <dbReference type="NCBI Taxonomy" id="2728835"/>
    <lineage>
        <taxon>Bacteria</taxon>
        <taxon>Pseudomonadati</taxon>
        <taxon>Verrucomicrobiota</taxon>
        <taxon>Verrucomicrobiia</taxon>
        <taxon>Verrucomicrobiales</taxon>
        <taxon>Verrucomicrobiaceae</taxon>
        <taxon>Luteolibacter</taxon>
    </lineage>
</organism>
<dbReference type="KEGG" id="luo:HHL09_19085"/>
<reference evidence="1 2" key="1">
    <citation type="submission" date="2020-04" db="EMBL/GenBank/DDBJ databases">
        <title>Luteolibacter sp. G-1-1-1 isolated from soil.</title>
        <authorList>
            <person name="Dahal R.H."/>
        </authorList>
    </citation>
    <scope>NUCLEOTIDE SEQUENCE [LARGE SCALE GENOMIC DNA]</scope>
    <source>
        <strain evidence="1 2">G-1-1-1</strain>
    </source>
</reference>
<dbReference type="Proteomes" id="UP000501812">
    <property type="component" value="Chromosome"/>
</dbReference>
<keyword evidence="1" id="KW-0238">DNA-binding</keyword>
<evidence type="ECO:0000313" key="1">
    <source>
        <dbReference type="EMBL" id="QJE97796.1"/>
    </source>
</evidence>
<dbReference type="RefSeq" id="WP_169456222.1">
    <property type="nucleotide sequence ID" value="NZ_CP051774.1"/>
</dbReference>
<dbReference type="SUPFAM" id="SSF89447">
    <property type="entry name" value="AbrB/MazE/MraZ-like"/>
    <property type="match status" value="1"/>
</dbReference>
<dbReference type="AlphaFoldDB" id="A0A858RKG5"/>
<evidence type="ECO:0000313" key="2">
    <source>
        <dbReference type="Proteomes" id="UP000501812"/>
    </source>
</evidence>
<proteinExistence type="predicted"/>
<dbReference type="EMBL" id="CP051774">
    <property type="protein sequence ID" value="QJE97796.1"/>
    <property type="molecule type" value="Genomic_DNA"/>
</dbReference>
<sequence>MSIELKIIRIGDELGITLPSPVMEKLGVTAENHLVLTPTEQGFVLKAAEDEFSRQMRLAEEIMREDRDVLHLLAQ</sequence>
<dbReference type="Gene3D" id="2.10.260.10">
    <property type="match status" value="1"/>
</dbReference>
<protein>
    <submittedName>
        <fullName evidence="1">AbrB/MazE/SpoVT family DNA-binding domain-containing protein</fullName>
    </submittedName>
</protein>
<dbReference type="GO" id="GO:0003677">
    <property type="term" value="F:DNA binding"/>
    <property type="evidence" value="ECO:0007669"/>
    <property type="project" value="UniProtKB-KW"/>
</dbReference>
<name>A0A858RKG5_9BACT</name>